<dbReference type="SUPFAM" id="SSF52540">
    <property type="entry name" value="P-loop containing nucleoside triphosphate hydrolases"/>
    <property type="match status" value="1"/>
</dbReference>
<gene>
    <name evidence="2" type="ORF">pqer_cds_1069</name>
</gene>
<feature type="compositionally biased region" description="Polar residues" evidence="1">
    <location>
        <begin position="63"/>
        <end position="88"/>
    </location>
</feature>
<name>A0A2U7UAL8_9VIRU</name>
<dbReference type="RefSeq" id="YP_009483760.1">
    <property type="nucleotide sequence ID" value="NC_037667.1"/>
</dbReference>
<evidence type="ECO:0000256" key="1">
    <source>
        <dbReference type="SAM" id="MobiDB-lite"/>
    </source>
</evidence>
<sequence length="418" mass="45287">MNIASPSSSPAASPPPAVRIPRDMIALFAACANPNLVDLNADPKPVPADARLPCETPRHGAESSPSTGSTGAQESPSTADVPASSTPTDPLVRTILTQAKALDDAAKSLLALAGSRISAAEFERARAELGWPAVPIAETPRPSASSPAATNLRADRDGTDLALRKFNHAEHKHGRINLVVGKRGTGKSVLLKDLLCSNGNQWDVVVGMSPTPESQDMLREMFPASCIHDGYDAAVVGRIVSAAHAVCTAGFHPRILLVLDDCMFDSGILKSKEMRDIHMNSRHLGIELYNVVSYVMDIPKAIRSQIDYVFAMREPQRAYRENLYKNFFGIFPTYGEFTSAFDACTENFGCIVVDNTARFNAIEDAVFWYRGSPAPPTMLLGSRAQWLLHHMFYKDPKHAAEAALGDPIPALTRLRLVD</sequence>
<dbReference type="KEGG" id="vg:36844632"/>
<protein>
    <submittedName>
        <fullName evidence="2">Uncharacterized protein</fullName>
    </submittedName>
</protein>
<reference evidence="2" key="1">
    <citation type="journal article" date="2018" name="Nat. Commun.">
        <title>Diversity and evolution of the emerging Pandoraviridae family.</title>
        <authorList>
            <person name="Legendre M."/>
            <person name="Fabre E."/>
            <person name="Poirot O."/>
            <person name="Jeudy S."/>
            <person name="Lartigue A."/>
            <person name="Alempic J.M."/>
            <person name="Beucher L."/>
            <person name="Philippe N."/>
            <person name="Bertaux L."/>
            <person name="Christo-Foroux E."/>
            <person name="Labadie K."/>
            <person name="Coute Y."/>
            <person name="Abergel C."/>
            <person name="Claverie J.M."/>
        </authorList>
    </citation>
    <scope>NUCLEOTIDE SEQUENCE [LARGE SCALE GENOMIC DNA]</scope>
    <source>
        <strain evidence="2">Quercus</strain>
    </source>
</reference>
<organism evidence="2">
    <name type="scientific">Pandoravirus quercus</name>
    <dbReference type="NCBI Taxonomy" id="2107709"/>
    <lineage>
        <taxon>Viruses</taxon>
        <taxon>Pandoravirus</taxon>
    </lineage>
</organism>
<dbReference type="Proteomes" id="UP000248852">
    <property type="component" value="Segment"/>
</dbReference>
<dbReference type="EMBL" id="MG011689">
    <property type="protein sequence ID" value="AVK75491.1"/>
    <property type="molecule type" value="Genomic_DNA"/>
</dbReference>
<dbReference type="GeneID" id="36844632"/>
<evidence type="ECO:0000313" key="2">
    <source>
        <dbReference type="EMBL" id="AVK75491.1"/>
    </source>
</evidence>
<accession>A0A2U7UAL8</accession>
<feature type="region of interest" description="Disordered" evidence="1">
    <location>
        <begin position="38"/>
        <end position="89"/>
    </location>
</feature>
<proteinExistence type="predicted"/>
<dbReference type="InterPro" id="IPR027417">
    <property type="entry name" value="P-loop_NTPase"/>
</dbReference>